<dbReference type="SUPFAM" id="SSF56322">
    <property type="entry name" value="ADC synthase"/>
    <property type="match status" value="1"/>
</dbReference>
<evidence type="ECO:0000256" key="4">
    <source>
        <dbReference type="ARBA" id="ARBA00023235"/>
    </source>
</evidence>
<dbReference type="PANTHER" id="PTHR42839:SF2">
    <property type="entry name" value="ISOCHORISMATE SYNTHASE ENTC"/>
    <property type="match status" value="1"/>
</dbReference>
<feature type="region of interest" description="Disordered" evidence="6">
    <location>
        <begin position="1"/>
        <end position="54"/>
    </location>
</feature>
<evidence type="ECO:0000256" key="6">
    <source>
        <dbReference type="SAM" id="MobiDB-lite"/>
    </source>
</evidence>
<accession>A0ABV5X5K0</accession>
<gene>
    <name evidence="8" type="ORF">ACFFN1_15180</name>
</gene>
<dbReference type="PANTHER" id="PTHR42839">
    <property type="entry name" value="ISOCHORISMATE SYNTHASE ENTC"/>
    <property type="match status" value="1"/>
</dbReference>
<feature type="compositionally biased region" description="Low complexity" evidence="6">
    <location>
        <begin position="1"/>
        <end position="46"/>
    </location>
</feature>
<dbReference type="Proteomes" id="UP001589707">
    <property type="component" value="Unassembled WGS sequence"/>
</dbReference>
<feature type="region of interest" description="Disordered" evidence="6">
    <location>
        <begin position="135"/>
        <end position="165"/>
    </location>
</feature>
<feature type="domain" description="Chorismate-utilising enzyme C-terminal" evidence="7">
    <location>
        <begin position="164"/>
        <end position="418"/>
    </location>
</feature>
<comment type="caution">
    <text evidence="8">The sequence shown here is derived from an EMBL/GenBank/DDBJ whole genome shotgun (WGS) entry which is preliminary data.</text>
</comment>
<evidence type="ECO:0000259" key="7">
    <source>
        <dbReference type="Pfam" id="PF00425"/>
    </source>
</evidence>
<protein>
    <recommendedName>
        <fullName evidence="3">isochorismate synthase</fullName>
        <ecNumber evidence="3">5.4.4.2</ecNumber>
    </recommendedName>
    <alternativeName>
        <fullName evidence="5">Isochorismate mutase</fullName>
    </alternativeName>
</protein>
<evidence type="ECO:0000256" key="3">
    <source>
        <dbReference type="ARBA" id="ARBA00012824"/>
    </source>
</evidence>
<evidence type="ECO:0000256" key="1">
    <source>
        <dbReference type="ARBA" id="ARBA00000799"/>
    </source>
</evidence>
<evidence type="ECO:0000313" key="9">
    <source>
        <dbReference type="Proteomes" id="UP001589707"/>
    </source>
</evidence>
<sequence length="430" mass="44725">MTTTTISPASTASPTTASGTAGPATASPAVAGTTSPATSGTLPAPAETRADENAADTTVPDFSFAAQGWTLQARGGQLLTPVFAGGGPQAAEAVMEMLTAAGRRTGRAHIVCGLIPFDTSEPACLRLTDDVTLTPRRIPLPAQTRRPADSSGPPRDQTAVPDSPHYRTAVSQALEHIAAGRVEKVVLARRMRIPLAEQLTPVQAVTTLLHRLNAANPTADVFHVRLPHEQYWIGASPEVVADVHNGTLMTHPLAGSRPRLAGQRAPGPEFCTAGKDLREHAYVVDHIRAALADLTEHLSSPAAPELFATDCMWHLGTRITGRLTPSVSALAAALALHPTPAVCGSPAAAAVDLITELEQHRRGFYSGLVGWTDAHGNGRWSLVLRSAQLSPTRLTLQAGAGIVAGSDPAAEHAETAAKFGTMLAAAEGLQ</sequence>
<dbReference type="GO" id="GO:0008909">
    <property type="term" value="F:isochorismate synthase activity"/>
    <property type="evidence" value="ECO:0007669"/>
    <property type="project" value="UniProtKB-EC"/>
</dbReference>
<dbReference type="Gene3D" id="3.60.120.10">
    <property type="entry name" value="Anthranilate synthase"/>
    <property type="match status" value="1"/>
</dbReference>
<comment type="similarity">
    <text evidence="2">Belongs to the isochorismate synthase family.</text>
</comment>
<dbReference type="EMBL" id="JBHMAU010000129">
    <property type="protein sequence ID" value="MFB9777718.1"/>
    <property type="molecule type" value="Genomic_DNA"/>
</dbReference>
<dbReference type="EC" id="5.4.4.2" evidence="3"/>
<dbReference type="RefSeq" id="WP_376841699.1">
    <property type="nucleotide sequence ID" value="NZ_JBHMAU010000129.1"/>
</dbReference>
<name>A0ABV5X5K0_9MICO</name>
<evidence type="ECO:0000256" key="5">
    <source>
        <dbReference type="ARBA" id="ARBA00041564"/>
    </source>
</evidence>
<evidence type="ECO:0000313" key="8">
    <source>
        <dbReference type="EMBL" id="MFB9777718.1"/>
    </source>
</evidence>
<dbReference type="InterPro" id="IPR005801">
    <property type="entry name" value="ADC_synthase"/>
</dbReference>
<dbReference type="NCBIfam" id="TIGR00543">
    <property type="entry name" value="isochor_syn"/>
    <property type="match status" value="1"/>
</dbReference>
<evidence type="ECO:0000256" key="2">
    <source>
        <dbReference type="ARBA" id="ARBA00005297"/>
    </source>
</evidence>
<organism evidence="8 9">
    <name type="scientific">Brevibacterium otitidis</name>
    <dbReference type="NCBI Taxonomy" id="53364"/>
    <lineage>
        <taxon>Bacteria</taxon>
        <taxon>Bacillati</taxon>
        <taxon>Actinomycetota</taxon>
        <taxon>Actinomycetes</taxon>
        <taxon>Micrococcales</taxon>
        <taxon>Brevibacteriaceae</taxon>
        <taxon>Brevibacterium</taxon>
    </lineage>
</organism>
<dbReference type="Pfam" id="PF00425">
    <property type="entry name" value="Chorismate_bind"/>
    <property type="match status" value="1"/>
</dbReference>
<keyword evidence="9" id="KW-1185">Reference proteome</keyword>
<keyword evidence="4 8" id="KW-0413">Isomerase</keyword>
<dbReference type="InterPro" id="IPR004561">
    <property type="entry name" value="IsoChor_synthase"/>
</dbReference>
<comment type="catalytic activity">
    <reaction evidence="1">
        <text>chorismate = isochorismate</text>
        <dbReference type="Rhea" id="RHEA:18985"/>
        <dbReference type="ChEBI" id="CHEBI:29748"/>
        <dbReference type="ChEBI" id="CHEBI:29780"/>
        <dbReference type="EC" id="5.4.4.2"/>
    </reaction>
</comment>
<reference evidence="8 9" key="1">
    <citation type="submission" date="2024-09" db="EMBL/GenBank/DDBJ databases">
        <authorList>
            <person name="Sun Q."/>
            <person name="Mori K."/>
        </authorList>
    </citation>
    <scope>NUCLEOTIDE SEQUENCE [LARGE SCALE GENOMIC DNA]</scope>
    <source>
        <strain evidence="8 9">JCM 11683</strain>
    </source>
</reference>
<proteinExistence type="inferred from homology"/>
<dbReference type="InterPro" id="IPR015890">
    <property type="entry name" value="Chorismate_C"/>
</dbReference>